<sequence length="82" mass="9417">MLEKRYRCSWNFQTLGDGTLKKLAFDRVIHSIRQLNQKHKNKAKNCALQNVLFGLLQDVPGVGMVPKLNQRLVYEGFGAEEL</sequence>
<dbReference type="InterPro" id="IPR012977">
    <property type="entry name" value="SDA1_N"/>
</dbReference>
<accession>A0A0S3S5X8</accession>
<dbReference type="Pfam" id="PF08158">
    <property type="entry name" value="SDA1_HEAT"/>
    <property type="match status" value="1"/>
</dbReference>
<protein>
    <recommendedName>
        <fullName evidence="1">SDA1 N-terminal domain-containing protein</fullName>
    </recommendedName>
</protein>
<evidence type="ECO:0000313" key="2">
    <source>
        <dbReference type="EMBL" id="BAT88235.1"/>
    </source>
</evidence>
<evidence type="ECO:0000313" key="3">
    <source>
        <dbReference type="Proteomes" id="UP000291084"/>
    </source>
</evidence>
<name>A0A0S3S5X8_PHAAN</name>
<dbReference type="EMBL" id="AP015038">
    <property type="protein sequence ID" value="BAT88235.1"/>
    <property type="molecule type" value="Genomic_DNA"/>
</dbReference>
<organism evidence="2 3">
    <name type="scientific">Vigna angularis var. angularis</name>
    <dbReference type="NCBI Taxonomy" id="157739"/>
    <lineage>
        <taxon>Eukaryota</taxon>
        <taxon>Viridiplantae</taxon>
        <taxon>Streptophyta</taxon>
        <taxon>Embryophyta</taxon>
        <taxon>Tracheophyta</taxon>
        <taxon>Spermatophyta</taxon>
        <taxon>Magnoliopsida</taxon>
        <taxon>eudicotyledons</taxon>
        <taxon>Gunneridae</taxon>
        <taxon>Pentapetalae</taxon>
        <taxon>rosids</taxon>
        <taxon>fabids</taxon>
        <taxon>Fabales</taxon>
        <taxon>Fabaceae</taxon>
        <taxon>Papilionoideae</taxon>
        <taxon>50 kb inversion clade</taxon>
        <taxon>NPAAA clade</taxon>
        <taxon>indigoferoid/millettioid clade</taxon>
        <taxon>Phaseoleae</taxon>
        <taxon>Vigna</taxon>
    </lineage>
</organism>
<feature type="domain" description="SDA1 N-terminal" evidence="1">
    <location>
        <begin position="13"/>
        <end position="58"/>
    </location>
</feature>
<keyword evidence="3" id="KW-1185">Reference proteome</keyword>
<reference evidence="2 3" key="1">
    <citation type="journal article" date="2015" name="Sci. Rep.">
        <title>The power of single molecule real-time sequencing technology in the de novo assembly of a eukaryotic genome.</title>
        <authorList>
            <person name="Sakai H."/>
            <person name="Naito K."/>
            <person name="Ogiso-Tanaka E."/>
            <person name="Takahashi Y."/>
            <person name="Iseki K."/>
            <person name="Muto C."/>
            <person name="Satou K."/>
            <person name="Teruya K."/>
            <person name="Shiroma A."/>
            <person name="Shimoji M."/>
            <person name="Hirano T."/>
            <person name="Itoh T."/>
            <person name="Kaga A."/>
            <person name="Tomooka N."/>
        </authorList>
    </citation>
    <scope>NUCLEOTIDE SEQUENCE [LARGE SCALE GENOMIC DNA]</scope>
    <source>
        <strain evidence="3">cv. Shumari</strain>
    </source>
</reference>
<proteinExistence type="predicted"/>
<gene>
    <name evidence="2" type="primary">Vigan.05G168600</name>
    <name evidence="2" type="ORF">VIGAN_05168600</name>
</gene>
<evidence type="ECO:0000259" key="1">
    <source>
        <dbReference type="Pfam" id="PF08158"/>
    </source>
</evidence>
<dbReference type="Proteomes" id="UP000291084">
    <property type="component" value="Chromosome 5"/>
</dbReference>
<dbReference type="AlphaFoldDB" id="A0A0S3S5X8"/>